<evidence type="ECO:0000256" key="2">
    <source>
        <dbReference type="ARBA" id="ARBA00022527"/>
    </source>
</evidence>
<dbReference type="SUPFAM" id="SSF56112">
    <property type="entry name" value="Protein kinase-like (PK-like)"/>
    <property type="match status" value="1"/>
</dbReference>
<dbReference type="CDD" id="cd20822">
    <property type="entry name" value="C1_ScPKC1-like_rpt1"/>
    <property type="match status" value="1"/>
</dbReference>
<dbReference type="SUPFAM" id="SSF46585">
    <property type="entry name" value="HR1 repeat"/>
    <property type="match status" value="1"/>
</dbReference>
<evidence type="ECO:0000256" key="10">
    <source>
        <dbReference type="ARBA" id="ARBA00048679"/>
    </source>
</evidence>
<keyword evidence="3" id="KW-0808">Transferase</keyword>
<evidence type="ECO:0000256" key="8">
    <source>
        <dbReference type="ARBA" id="ARBA00022840"/>
    </source>
</evidence>
<reference evidence="17" key="2">
    <citation type="journal article" date="2023" name="Proc. Natl. Acad. Sci. U.S.A.">
        <title>A global phylogenomic analysis of the shiitake genus Lentinula.</title>
        <authorList>
            <person name="Sierra-Patev S."/>
            <person name="Min B."/>
            <person name="Naranjo-Ortiz M."/>
            <person name="Looney B."/>
            <person name="Konkel Z."/>
            <person name="Slot J.C."/>
            <person name="Sakamoto Y."/>
            <person name="Steenwyk J.L."/>
            <person name="Rokas A."/>
            <person name="Carro J."/>
            <person name="Camarero S."/>
            <person name="Ferreira P."/>
            <person name="Molpeceres G."/>
            <person name="Ruiz-Duenas F.J."/>
            <person name="Serrano A."/>
            <person name="Henrissat B."/>
            <person name="Drula E."/>
            <person name="Hughes K.W."/>
            <person name="Mata J.L."/>
            <person name="Ishikawa N.K."/>
            <person name="Vargas-Isla R."/>
            <person name="Ushijima S."/>
            <person name="Smith C.A."/>
            <person name="Donoghue J."/>
            <person name="Ahrendt S."/>
            <person name="Andreopoulos W."/>
            <person name="He G."/>
            <person name="LaButti K."/>
            <person name="Lipzen A."/>
            <person name="Ng V."/>
            <person name="Riley R."/>
            <person name="Sandor L."/>
            <person name="Barry K."/>
            <person name="Martinez A.T."/>
            <person name="Xiao Y."/>
            <person name="Gibbons J.G."/>
            <person name="Terashima K."/>
            <person name="Grigoriev I.V."/>
            <person name="Hibbett D."/>
        </authorList>
    </citation>
    <scope>NUCLEOTIDE SEQUENCE</scope>
    <source>
        <strain evidence="17">Sp2 HRB7682 ss15</strain>
    </source>
</reference>
<dbReference type="PROSITE" id="PS00107">
    <property type="entry name" value="PROTEIN_KINASE_ATP"/>
    <property type="match status" value="1"/>
</dbReference>
<dbReference type="EMBL" id="JANVFS010000021">
    <property type="protein sequence ID" value="KAJ4476034.1"/>
    <property type="molecule type" value="Genomic_DNA"/>
</dbReference>
<keyword evidence="11" id="KW-0175">Coiled coil</keyword>
<feature type="region of interest" description="Disordered" evidence="13">
    <location>
        <begin position="372"/>
        <end position="459"/>
    </location>
</feature>
<dbReference type="Gene3D" id="1.10.510.10">
    <property type="entry name" value="Transferase(Phosphotransferase) domain 1"/>
    <property type="match status" value="1"/>
</dbReference>
<evidence type="ECO:0000256" key="11">
    <source>
        <dbReference type="PROSITE-ProRule" id="PRU01207"/>
    </source>
</evidence>
<comment type="caution">
    <text evidence="17">The sequence shown here is derived from an EMBL/GenBank/DDBJ whole genome shotgun (WGS) entry which is preliminary data.</text>
</comment>
<dbReference type="Gene3D" id="3.30.60.20">
    <property type="match status" value="1"/>
</dbReference>
<evidence type="ECO:0000259" key="14">
    <source>
        <dbReference type="PROSITE" id="PS50011"/>
    </source>
</evidence>
<dbReference type="PROSITE" id="PS50011">
    <property type="entry name" value="PROTEIN_KINASE_DOM"/>
    <property type="match status" value="1"/>
</dbReference>
<dbReference type="InterPro" id="IPR017441">
    <property type="entry name" value="Protein_kinase_ATP_BS"/>
</dbReference>
<dbReference type="EC" id="2.7.11.1" evidence="1"/>
<keyword evidence="5 12" id="KW-0547">Nucleotide-binding</keyword>
<dbReference type="PANTHER" id="PTHR24356">
    <property type="entry name" value="SERINE/THREONINE-PROTEIN KINASE"/>
    <property type="match status" value="1"/>
</dbReference>
<evidence type="ECO:0000256" key="13">
    <source>
        <dbReference type="SAM" id="MobiDB-lite"/>
    </source>
</evidence>
<organism evidence="17 18">
    <name type="scientific">Lentinula lateritia</name>
    <dbReference type="NCBI Taxonomy" id="40482"/>
    <lineage>
        <taxon>Eukaryota</taxon>
        <taxon>Fungi</taxon>
        <taxon>Dikarya</taxon>
        <taxon>Basidiomycota</taxon>
        <taxon>Agaricomycotina</taxon>
        <taxon>Agaricomycetes</taxon>
        <taxon>Agaricomycetidae</taxon>
        <taxon>Agaricales</taxon>
        <taxon>Marasmiineae</taxon>
        <taxon>Omphalotaceae</taxon>
        <taxon>Lentinula</taxon>
    </lineage>
</organism>
<keyword evidence="7" id="KW-0862">Zinc</keyword>
<feature type="domain" description="REM-1" evidence="16">
    <location>
        <begin position="1"/>
        <end position="53"/>
    </location>
</feature>
<evidence type="ECO:0000256" key="9">
    <source>
        <dbReference type="ARBA" id="ARBA00047899"/>
    </source>
</evidence>
<feature type="domain" description="Phorbol-ester/DAG-type" evidence="15">
    <location>
        <begin position="210"/>
        <end position="258"/>
    </location>
</feature>
<feature type="region of interest" description="Disordered" evidence="13">
    <location>
        <begin position="56"/>
        <end position="81"/>
    </location>
</feature>
<dbReference type="PROSITE" id="PS51860">
    <property type="entry name" value="REM_1"/>
    <property type="match status" value="1"/>
</dbReference>
<dbReference type="GO" id="GO:0046872">
    <property type="term" value="F:metal ion binding"/>
    <property type="evidence" value="ECO:0007669"/>
    <property type="project" value="UniProtKB-KW"/>
</dbReference>
<dbReference type="PANTHER" id="PTHR24356:SF390">
    <property type="entry name" value="PROTEIN KINASE C, BRAIN ISOZYME-RELATED"/>
    <property type="match status" value="1"/>
</dbReference>
<reference evidence="17" key="1">
    <citation type="submission" date="2022-08" db="EMBL/GenBank/DDBJ databases">
        <authorList>
            <consortium name="DOE Joint Genome Institute"/>
            <person name="Min B."/>
            <person name="Riley R."/>
            <person name="Sierra-Patev S."/>
            <person name="Naranjo-Ortiz M."/>
            <person name="Looney B."/>
            <person name="Konkel Z."/>
            <person name="Slot J.C."/>
            <person name="Sakamoto Y."/>
            <person name="Steenwyk J.L."/>
            <person name="Rokas A."/>
            <person name="Carro J."/>
            <person name="Camarero S."/>
            <person name="Ferreira P."/>
            <person name="Molpeceres G."/>
            <person name="Ruiz-Duenas F.J."/>
            <person name="Serrano A."/>
            <person name="Henrissat B."/>
            <person name="Drula E."/>
            <person name="Hughes K.W."/>
            <person name="Mata J.L."/>
            <person name="Ishikawa N.K."/>
            <person name="Vargas-Isla R."/>
            <person name="Ushijima S."/>
            <person name="Smith C.A."/>
            <person name="Ahrendt S."/>
            <person name="Andreopoulos W."/>
            <person name="He G."/>
            <person name="Labutti K."/>
            <person name="Lipzen A."/>
            <person name="Ng V."/>
            <person name="Sandor L."/>
            <person name="Barry K."/>
            <person name="Martinez A.T."/>
            <person name="Xiao Y."/>
            <person name="Gibbons J.G."/>
            <person name="Terashima K."/>
            <person name="Hibbett D.S."/>
            <person name="Grigoriev I.V."/>
        </authorList>
    </citation>
    <scope>NUCLEOTIDE SEQUENCE</scope>
    <source>
        <strain evidence="17">Sp2 HRB7682 ss15</strain>
    </source>
</reference>
<dbReference type="GO" id="GO:0004674">
    <property type="term" value="F:protein serine/threonine kinase activity"/>
    <property type="evidence" value="ECO:0007669"/>
    <property type="project" value="UniProtKB-KW"/>
</dbReference>
<name>A0A9W9DLG8_9AGAR</name>
<gene>
    <name evidence="17" type="ORF">C8J55DRAFT_578210</name>
</gene>
<dbReference type="InterPro" id="IPR011072">
    <property type="entry name" value="HR1_rho-bd"/>
</dbReference>
<evidence type="ECO:0000256" key="7">
    <source>
        <dbReference type="ARBA" id="ARBA00022833"/>
    </source>
</evidence>
<evidence type="ECO:0000256" key="12">
    <source>
        <dbReference type="PROSITE-ProRule" id="PRU10141"/>
    </source>
</evidence>
<proteinExistence type="predicted"/>
<keyword evidence="2" id="KW-0723">Serine/threonine-protein kinase</keyword>
<accession>A0A9W9DLG8</accession>
<dbReference type="Pfam" id="PF00130">
    <property type="entry name" value="C1_1"/>
    <property type="match status" value="1"/>
</dbReference>
<dbReference type="PROSITE" id="PS50081">
    <property type="entry name" value="ZF_DAG_PE_2"/>
    <property type="match status" value="1"/>
</dbReference>
<evidence type="ECO:0000259" key="16">
    <source>
        <dbReference type="PROSITE" id="PS51860"/>
    </source>
</evidence>
<feature type="binding site" evidence="12">
    <location>
        <position position="512"/>
    </location>
    <ligand>
        <name>ATP</name>
        <dbReference type="ChEBI" id="CHEBI:30616"/>
    </ligand>
</feature>
<dbReference type="InterPro" id="IPR002219">
    <property type="entry name" value="PKC_DAG/PE"/>
</dbReference>
<dbReference type="GO" id="GO:0005524">
    <property type="term" value="F:ATP binding"/>
    <property type="evidence" value="ECO:0007669"/>
    <property type="project" value="UniProtKB-UniRule"/>
</dbReference>
<keyword evidence="6" id="KW-0418">Kinase</keyword>
<dbReference type="Pfam" id="PF00069">
    <property type="entry name" value="Pkinase"/>
    <property type="match status" value="1"/>
</dbReference>
<comment type="catalytic activity">
    <reaction evidence="10">
        <text>L-seryl-[protein] + ATP = O-phospho-L-seryl-[protein] + ADP + H(+)</text>
        <dbReference type="Rhea" id="RHEA:17989"/>
        <dbReference type="Rhea" id="RHEA-COMP:9863"/>
        <dbReference type="Rhea" id="RHEA-COMP:11604"/>
        <dbReference type="ChEBI" id="CHEBI:15378"/>
        <dbReference type="ChEBI" id="CHEBI:29999"/>
        <dbReference type="ChEBI" id="CHEBI:30616"/>
        <dbReference type="ChEBI" id="CHEBI:83421"/>
        <dbReference type="ChEBI" id="CHEBI:456216"/>
        <dbReference type="EC" id="2.7.11.1"/>
    </reaction>
</comment>
<comment type="catalytic activity">
    <reaction evidence="9">
        <text>L-threonyl-[protein] + ATP = O-phospho-L-threonyl-[protein] + ADP + H(+)</text>
        <dbReference type="Rhea" id="RHEA:46608"/>
        <dbReference type="Rhea" id="RHEA-COMP:11060"/>
        <dbReference type="Rhea" id="RHEA-COMP:11605"/>
        <dbReference type="ChEBI" id="CHEBI:15378"/>
        <dbReference type="ChEBI" id="CHEBI:30013"/>
        <dbReference type="ChEBI" id="CHEBI:30616"/>
        <dbReference type="ChEBI" id="CHEBI:61977"/>
        <dbReference type="ChEBI" id="CHEBI:456216"/>
        <dbReference type="EC" id="2.7.11.1"/>
    </reaction>
</comment>
<dbReference type="InterPro" id="IPR036274">
    <property type="entry name" value="HR1_rpt_sf"/>
</dbReference>
<evidence type="ECO:0000256" key="6">
    <source>
        <dbReference type="ARBA" id="ARBA00022777"/>
    </source>
</evidence>
<dbReference type="GO" id="GO:0035556">
    <property type="term" value="P:intracellular signal transduction"/>
    <property type="evidence" value="ECO:0007669"/>
    <property type="project" value="TreeGrafter"/>
</dbReference>
<evidence type="ECO:0000313" key="17">
    <source>
        <dbReference type="EMBL" id="KAJ4476034.1"/>
    </source>
</evidence>
<evidence type="ECO:0000256" key="5">
    <source>
        <dbReference type="ARBA" id="ARBA00022741"/>
    </source>
</evidence>
<evidence type="ECO:0000313" key="18">
    <source>
        <dbReference type="Proteomes" id="UP001150238"/>
    </source>
</evidence>
<protein>
    <recommendedName>
        <fullName evidence="1">non-specific serine/threonine protein kinase</fullName>
        <ecNumber evidence="1">2.7.11.1</ecNumber>
    </recommendedName>
</protein>
<dbReference type="InterPro" id="IPR011009">
    <property type="entry name" value="Kinase-like_dom_sf"/>
</dbReference>
<dbReference type="InterPro" id="IPR000719">
    <property type="entry name" value="Prot_kinase_dom"/>
</dbReference>
<dbReference type="Pfam" id="PF02185">
    <property type="entry name" value="HR1"/>
    <property type="match status" value="1"/>
</dbReference>
<feature type="domain" description="Protein kinase" evidence="14">
    <location>
        <begin position="299"/>
        <end position="632"/>
    </location>
</feature>
<dbReference type="SMART" id="SM00220">
    <property type="entry name" value="S_TKc"/>
    <property type="match status" value="1"/>
</dbReference>
<keyword evidence="8 12" id="KW-0067">ATP-binding</keyword>
<dbReference type="InterPro" id="IPR046349">
    <property type="entry name" value="C1-like_sf"/>
</dbReference>
<dbReference type="Gene3D" id="3.30.200.20">
    <property type="entry name" value="Phosphorylase Kinase, domain 1"/>
    <property type="match status" value="1"/>
</dbReference>
<dbReference type="SMART" id="SM00109">
    <property type="entry name" value="C1"/>
    <property type="match status" value="1"/>
</dbReference>
<evidence type="ECO:0000259" key="15">
    <source>
        <dbReference type="PROSITE" id="PS50081"/>
    </source>
</evidence>
<dbReference type="SUPFAM" id="SSF57889">
    <property type="entry name" value="Cysteine-rich domain"/>
    <property type="match status" value="1"/>
</dbReference>
<evidence type="ECO:0000256" key="4">
    <source>
        <dbReference type="ARBA" id="ARBA00022723"/>
    </source>
</evidence>
<dbReference type="Proteomes" id="UP001150238">
    <property type="component" value="Unassembled WGS sequence"/>
</dbReference>
<sequence>MQYKRGIDKMAKLYQVDRDKKSRQDAESRKVESEKKIQLLQLARKRYKNLHVLDEALAEEEEEPNGTGIEGEREPPSKPLSGILSVTVRDRWNEDFEITVDKANEVEIAAYDKQVGETHAEKGIYGERTWVTAGAGHPKSADLNVPLSFGAAPPGGFGPQGSMGDGIPQQPSEGIEAWLAVEPASAILLHLNFGRQGAMRKRKGEHEMNGHKFVQKQFYQLMFCAFCSDFLLNATDYQRKDCRYTCHKKCHEKVVTKCISKSNTGVGALSLNSGDAIVLFTEIMYQVNVHQEGERRWVSERIRVGGCGRETQELPGTSTERLRRTLVDAVLEGTGKSKNFPVLLRPRQICLVVNNLRYPLPRPADIPRLRIAQQQQQQQRPLNGPPLGTRLPSAGVKAPPEYAQEPPRPRTGLVTQGTRPPVPPIPVQTKIGFPSSPMQQRPPDRSSSFTDGANTTPTAADSKTTIIAAASAYQRRKVGLDNFNFLAVLGKGNFGKVMLAEEKKTNVFYAIKVLKEFIMDNDEVESCGLRSLQEGNVFWTTSTFCGTPEFMAPEILLEQRYARAVDWWAFGFLTYEVLLGQSPFRGDDEDEIFDAIFEDEPLYPITMPSDAVSILEKVRCSCSSSRVLSVET</sequence>
<dbReference type="InterPro" id="IPR050236">
    <property type="entry name" value="Ser_Thr_kinase_AGC"/>
</dbReference>
<evidence type="ECO:0000256" key="3">
    <source>
        <dbReference type="ARBA" id="ARBA00022679"/>
    </source>
</evidence>
<evidence type="ECO:0000256" key="1">
    <source>
        <dbReference type="ARBA" id="ARBA00012513"/>
    </source>
</evidence>
<keyword evidence="4" id="KW-0479">Metal-binding</keyword>
<dbReference type="AlphaFoldDB" id="A0A9W9DLG8"/>
<feature type="compositionally biased region" description="Polar residues" evidence="13">
    <location>
        <begin position="445"/>
        <end position="459"/>
    </location>
</feature>